<dbReference type="Proteomes" id="UP001497680">
    <property type="component" value="Unassembled WGS sequence"/>
</dbReference>
<protein>
    <submittedName>
        <fullName evidence="1">Uncharacterized protein</fullName>
    </submittedName>
</protein>
<keyword evidence="2" id="KW-1185">Reference proteome</keyword>
<dbReference type="EMBL" id="MU394387">
    <property type="protein sequence ID" value="KAI6081752.1"/>
    <property type="molecule type" value="Genomic_DNA"/>
</dbReference>
<accession>A0ACC0CMR3</accession>
<evidence type="ECO:0000313" key="2">
    <source>
        <dbReference type="Proteomes" id="UP001497680"/>
    </source>
</evidence>
<comment type="caution">
    <text evidence="1">The sequence shown here is derived from an EMBL/GenBank/DDBJ whole genome shotgun (WGS) entry which is preliminary data.</text>
</comment>
<reference evidence="1 2" key="1">
    <citation type="journal article" date="2022" name="New Phytol.">
        <title>Ecological generalism drives hyperdiversity of secondary metabolite gene clusters in xylarialean endophytes.</title>
        <authorList>
            <person name="Franco M.E.E."/>
            <person name="Wisecaver J.H."/>
            <person name="Arnold A.E."/>
            <person name="Ju Y.M."/>
            <person name="Slot J.C."/>
            <person name="Ahrendt S."/>
            <person name="Moore L.P."/>
            <person name="Eastman K.E."/>
            <person name="Scott K."/>
            <person name="Konkel Z."/>
            <person name="Mondo S.J."/>
            <person name="Kuo A."/>
            <person name="Hayes R.D."/>
            <person name="Haridas S."/>
            <person name="Andreopoulos B."/>
            <person name="Riley R."/>
            <person name="LaButti K."/>
            <person name="Pangilinan J."/>
            <person name="Lipzen A."/>
            <person name="Amirebrahimi M."/>
            <person name="Yan J."/>
            <person name="Adam C."/>
            <person name="Keymanesh K."/>
            <person name="Ng V."/>
            <person name="Louie K."/>
            <person name="Northen T."/>
            <person name="Drula E."/>
            <person name="Henrissat B."/>
            <person name="Hsieh H.M."/>
            <person name="Youens-Clark K."/>
            <person name="Lutzoni F."/>
            <person name="Miadlikowska J."/>
            <person name="Eastwood D.C."/>
            <person name="Hamelin R.C."/>
            <person name="Grigoriev I.V."/>
            <person name="U'Ren J.M."/>
        </authorList>
    </citation>
    <scope>NUCLEOTIDE SEQUENCE [LARGE SCALE GENOMIC DNA]</scope>
    <source>
        <strain evidence="1 2">ER1909</strain>
    </source>
</reference>
<name>A0ACC0CMR3_9PEZI</name>
<gene>
    <name evidence="1" type="ORF">F4821DRAFT_248607</name>
</gene>
<organism evidence="1 2">
    <name type="scientific">Hypoxylon rubiginosum</name>
    <dbReference type="NCBI Taxonomy" id="110542"/>
    <lineage>
        <taxon>Eukaryota</taxon>
        <taxon>Fungi</taxon>
        <taxon>Dikarya</taxon>
        <taxon>Ascomycota</taxon>
        <taxon>Pezizomycotina</taxon>
        <taxon>Sordariomycetes</taxon>
        <taxon>Xylariomycetidae</taxon>
        <taxon>Xylariales</taxon>
        <taxon>Hypoxylaceae</taxon>
        <taxon>Hypoxylon</taxon>
    </lineage>
</organism>
<evidence type="ECO:0000313" key="1">
    <source>
        <dbReference type="EMBL" id="KAI6081752.1"/>
    </source>
</evidence>
<proteinExistence type="predicted"/>
<sequence>MDDQFNGRTDDDLFADDFEPVEAQEVVQPQPTQNDQPTAPAAESKPPPVSEASATATPAPSAPSAPRSSLAQSRHAHAKPAPSSHHAHPRPRKHSPKPTAAVTTTTTTTTTPGGSGAVESSSPQESPAAKGGETNSSNGSKKPQVSPAKPGQNTALADRLASGANPRQKLTESELAAKMEQMRILAAEKTRRFEQAERDSRSHAIAYEKGMEEARKRRAEEAERRRRGDDERRRMDEERAANRERKLKAMGAKEGGSWDEGKSVEEERERRAGFRSANGGVRGAKNTGGMAASRFADRDDAAPREFGVDDFRGRGRGGRGRGGGRGSGRGGRGGYNEFERGGKPAQNGSAPHQQKPAQAPPTAEDFPALPVAKKLDTGNQTTDAADSALTPDLGSPLVGKWDDEMAALDDAKP</sequence>